<sequence length="141" mass="16863">MGSKLTKKGPPKTENMSLHHHLINYLIKKLYIRNLVSKKRRRMLIAGYDLDMSYITDRLLAMSFPAEHMRAVYRNPLRQVKSVLDLRHHEHYKIYNLCMEENYDADHFYGRVESYPFDDNHVPPLEKIKNFCKSVHSWLSN</sequence>
<dbReference type="GO" id="GO:0016314">
    <property type="term" value="F:phosphatidylinositol-3,4,5-trisphosphate 3-phosphatase activity"/>
    <property type="evidence" value="ECO:0007669"/>
    <property type="project" value="TreeGrafter"/>
</dbReference>
<dbReference type="GO" id="GO:0005829">
    <property type="term" value="C:cytosol"/>
    <property type="evidence" value="ECO:0007669"/>
    <property type="project" value="TreeGrafter"/>
</dbReference>
<dbReference type="InterPro" id="IPR029023">
    <property type="entry name" value="Tensin_phosphatase"/>
</dbReference>
<dbReference type="PANTHER" id="PTHR12305">
    <property type="entry name" value="PHOSPHATASE WITH HOMOLOGY TO TENSIN"/>
    <property type="match status" value="1"/>
</dbReference>
<dbReference type="EMBL" id="JAWXYG010000002">
    <property type="protein sequence ID" value="KAK4279416.1"/>
    <property type="molecule type" value="Genomic_DNA"/>
</dbReference>
<dbReference type="GO" id="GO:0046856">
    <property type="term" value="P:phosphatidylinositol dephosphorylation"/>
    <property type="evidence" value="ECO:0007669"/>
    <property type="project" value="TreeGrafter"/>
</dbReference>
<gene>
    <name evidence="3" type="ORF">QN277_011202</name>
</gene>
<dbReference type="Gene3D" id="3.90.190.10">
    <property type="entry name" value="Protein tyrosine phosphatase superfamily"/>
    <property type="match status" value="1"/>
</dbReference>
<accession>A0AAE1MYE4</accession>
<reference evidence="3" key="1">
    <citation type="submission" date="2023-10" db="EMBL/GenBank/DDBJ databases">
        <title>Chromosome-level genome of the transformable northern wattle, Acacia crassicarpa.</title>
        <authorList>
            <person name="Massaro I."/>
            <person name="Sinha N.R."/>
            <person name="Poethig S."/>
            <person name="Leichty A.R."/>
        </authorList>
    </citation>
    <scope>NUCLEOTIDE SEQUENCE</scope>
    <source>
        <strain evidence="3">Acra3RX</strain>
        <tissue evidence="3">Leaf</tissue>
    </source>
</reference>
<dbReference type="Proteomes" id="UP001293593">
    <property type="component" value="Unassembled WGS sequence"/>
</dbReference>
<protein>
    <recommendedName>
        <fullName evidence="2">Phosphatase tensin-type domain-containing protein</fullName>
    </recommendedName>
</protein>
<dbReference type="PROSITE" id="PS51181">
    <property type="entry name" value="PPASE_TENSIN"/>
    <property type="match status" value="1"/>
</dbReference>
<evidence type="ECO:0000313" key="4">
    <source>
        <dbReference type="Proteomes" id="UP001293593"/>
    </source>
</evidence>
<dbReference type="InterPro" id="IPR051281">
    <property type="entry name" value="Dual-spec_lipid-protein_phosph"/>
</dbReference>
<evidence type="ECO:0000256" key="1">
    <source>
        <dbReference type="ARBA" id="ARBA00022801"/>
    </source>
</evidence>
<dbReference type="AlphaFoldDB" id="A0AAE1MYE4"/>
<comment type="caution">
    <text evidence="3">The sequence shown here is derived from an EMBL/GenBank/DDBJ whole genome shotgun (WGS) entry which is preliminary data.</text>
</comment>
<proteinExistence type="predicted"/>
<dbReference type="PANTHER" id="PTHR12305:SF60">
    <property type="entry name" value="PHOSPHATIDYLINOSITOL 3,4,5-TRISPHOSPHATE 3-PHOSPHATASE TPTE2-RELATED"/>
    <property type="match status" value="1"/>
</dbReference>
<dbReference type="SUPFAM" id="SSF52799">
    <property type="entry name" value="(Phosphotyrosine protein) phosphatases II"/>
    <property type="match status" value="1"/>
</dbReference>
<dbReference type="InterPro" id="IPR029021">
    <property type="entry name" value="Prot-tyrosine_phosphatase-like"/>
</dbReference>
<feature type="domain" description="Phosphatase tensin-type" evidence="2">
    <location>
        <begin position="41"/>
        <end position="141"/>
    </location>
</feature>
<keyword evidence="1" id="KW-0378">Hydrolase</keyword>
<evidence type="ECO:0000259" key="2">
    <source>
        <dbReference type="PROSITE" id="PS51181"/>
    </source>
</evidence>
<keyword evidence="4" id="KW-1185">Reference proteome</keyword>
<name>A0AAE1MYE4_9FABA</name>
<evidence type="ECO:0000313" key="3">
    <source>
        <dbReference type="EMBL" id="KAK4279416.1"/>
    </source>
</evidence>
<dbReference type="GO" id="GO:0004725">
    <property type="term" value="F:protein tyrosine phosphatase activity"/>
    <property type="evidence" value="ECO:0007669"/>
    <property type="project" value="TreeGrafter"/>
</dbReference>
<organism evidence="3 4">
    <name type="scientific">Acacia crassicarpa</name>
    <name type="common">northern wattle</name>
    <dbReference type="NCBI Taxonomy" id="499986"/>
    <lineage>
        <taxon>Eukaryota</taxon>
        <taxon>Viridiplantae</taxon>
        <taxon>Streptophyta</taxon>
        <taxon>Embryophyta</taxon>
        <taxon>Tracheophyta</taxon>
        <taxon>Spermatophyta</taxon>
        <taxon>Magnoliopsida</taxon>
        <taxon>eudicotyledons</taxon>
        <taxon>Gunneridae</taxon>
        <taxon>Pentapetalae</taxon>
        <taxon>rosids</taxon>
        <taxon>fabids</taxon>
        <taxon>Fabales</taxon>
        <taxon>Fabaceae</taxon>
        <taxon>Caesalpinioideae</taxon>
        <taxon>mimosoid clade</taxon>
        <taxon>Acacieae</taxon>
        <taxon>Acacia</taxon>
    </lineage>
</organism>